<organism evidence="5 6">
    <name type="scientific">Paracoccus shanxieyensis</name>
    <dbReference type="NCBI Taxonomy" id="2675752"/>
    <lineage>
        <taxon>Bacteria</taxon>
        <taxon>Pseudomonadati</taxon>
        <taxon>Pseudomonadota</taxon>
        <taxon>Alphaproteobacteria</taxon>
        <taxon>Rhodobacterales</taxon>
        <taxon>Paracoccaceae</taxon>
        <taxon>Paracoccus</taxon>
    </lineage>
</organism>
<dbReference type="Gene3D" id="3.40.50.300">
    <property type="entry name" value="P-loop containing nucleotide triphosphate hydrolases"/>
    <property type="match status" value="1"/>
</dbReference>
<keyword evidence="2" id="KW-0547">Nucleotide-binding</keyword>
<dbReference type="PROSITE" id="PS50893">
    <property type="entry name" value="ABC_TRANSPORTER_2"/>
    <property type="match status" value="1"/>
</dbReference>
<evidence type="ECO:0000256" key="1">
    <source>
        <dbReference type="ARBA" id="ARBA00022448"/>
    </source>
</evidence>
<dbReference type="Pfam" id="PF00005">
    <property type="entry name" value="ABC_tran"/>
    <property type="match status" value="1"/>
</dbReference>
<accession>A0A6L6IV12</accession>
<dbReference type="PANTHER" id="PTHR43023">
    <property type="entry name" value="PROTEIN TRIGALACTOSYLDIACYLGLYCEROL 3, CHLOROPLASTIC"/>
    <property type="match status" value="1"/>
</dbReference>
<proteinExistence type="predicted"/>
<evidence type="ECO:0000259" key="4">
    <source>
        <dbReference type="PROSITE" id="PS50893"/>
    </source>
</evidence>
<evidence type="ECO:0000256" key="3">
    <source>
        <dbReference type="ARBA" id="ARBA00022840"/>
    </source>
</evidence>
<dbReference type="GO" id="GO:0016887">
    <property type="term" value="F:ATP hydrolysis activity"/>
    <property type="evidence" value="ECO:0007669"/>
    <property type="project" value="InterPro"/>
</dbReference>
<evidence type="ECO:0000313" key="5">
    <source>
        <dbReference type="EMBL" id="MTH63428.1"/>
    </source>
</evidence>
<dbReference type="EMBL" id="WMII01000003">
    <property type="protein sequence ID" value="MTH63428.1"/>
    <property type="molecule type" value="Genomic_DNA"/>
</dbReference>
<sequence>MIELRGLSKSFGPKQVLDGIDLTLAQGESLVIIGGSGTGKSVLLRCILGLETADAGQILWQGQPLMPQRDAFMQGFGMLFQNAALFDSLPIWRNVAFRLLRTMPKAQAREVAIAKLARVGLGPEVADLFPAALSGGMRKRAGLARAIAADPRVIFFDEPTTGLDPIRAAAINALIREIVDETGATAITITHDMTSVRAIGDRVALLDRGRIRWQGTVAAMDSAPDAYLQDFIAGRARGSHVAG</sequence>
<dbReference type="AlphaFoldDB" id="A0A6L6IV12"/>
<keyword evidence="3 5" id="KW-0067">ATP-binding</keyword>
<evidence type="ECO:0000313" key="6">
    <source>
        <dbReference type="Proteomes" id="UP000478740"/>
    </source>
</evidence>
<dbReference type="InterPro" id="IPR003439">
    <property type="entry name" value="ABC_transporter-like_ATP-bd"/>
</dbReference>
<evidence type="ECO:0000256" key="2">
    <source>
        <dbReference type="ARBA" id="ARBA00022741"/>
    </source>
</evidence>
<dbReference type="GO" id="GO:0005524">
    <property type="term" value="F:ATP binding"/>
    <property type="evidence" value="ECO:0007669"/>
    <property type="project" value="UniProtKB-KW"/>
</dbReference>
<comment type="caution">
    <text evidence="5">The sequence shown here is derived from an EMBL/GenBank/DDBJ whole genome shotgun (WGS) entry which is preliminary data.</text>
</comment>
<dbReference type="InterPro" id="IPR017871">
    <property type="entry name" value="ABC_transporter-like_CS"/>
</dbReference>
<dbReference type="SMART" id="SM00382">
    <property type="entry name" value="AAA"/>
    <property type="match status" value="1"/>
</dbReference>
<gene>
    <name evidence="5" type="ORF">GL284_03995</name>
</gene>
<dbReference type="PANTHER" id="PTHR43023:SF3">
    <property type="entry name" value="PROTEIN TRIGALACTOSYLDIACYLGLYCEROL 3, CHLOROPLASTIC"/>
    <property type="match status" value="1"/>
</dbReference>
<dbReference type="InterPro" id="IPR027417">
    <property type="entry name" value="P-loop_NTPase"/>
</dbReference>
<reference evidence="5 6" key="1">
    <citation type="submission" date="2019-11" db="EMBL/GenBank/DDBJ databases">
        <authorList>
            <person name="Dong K."/>
        </authorList>
    </citation>
    <scope>NUCLEOTIDE SEQUENCE [LARGE SCALE GENOMIC DNA]</scope>
    <source>
        <strain evidence="5 6">DK608</strain>
    </source>
</reference>
<feature type="domain" description="ABC transporter" evidence="4">
    <location>
        <begin position="2"/>
        <end position="233"/>
    </location>
</feature>
<dbReference type="RefSeq" id="WP_155043361.1">
    <property type="nucleotide sequence ID" value="NZ_WMIH01000002.1"/>
</dbReference>
<dbReference type="Proteomes" id="UP000478740">
    <property type="component" value="Unassembled WGS sequence"/>
</dbReference>
<keyword evidence="1" id="KW-0813">Transport</keyword>
<name>A0A6L6IV12_9RHOB</name>
<dbReference type="PROSITE" id="PS00211">
    <property type="entry name" value="ABC_TRANSPORTER_1"/>
    <property type="match status" value="1"/>
</dbReference>
<dbReference type="SUPFAM" id="SSF52540">
    <property type="entry name" value="P-loop containing nucleoside triphosphate hydrolases"/>
    <property type="match status" value="1"/>
</dbReference>
<protein>
    <submittedName>
        <fullName evidence="5">ATP-binding cassette domain-containing protein</fullName>
    </submittedName>
</protein>
<dbReference type="InterPro" id="IPR003593">
    <property type="entry name" value="AAA+_ATPase"/>
</dbReference>
<keyword evidence="6" id="KW-1185">Reference proteome</keyword>